<evidence type="ECO:0000313" key="2">
    <source>
        <dbReference type="EMBL" id="AGN70845.1"/>
    </source>
</evidence>
<dbReference type="Gene3D" id="3.50.50.60">
    <property type="entry name" value="FAD/NAD(P)-binding domain"/>
    <property type="match status" value="1"/>
</dbReference>
<dbReference type="AlphaFoldDB" id="R9UQB1"/>
<dbReference type="HOGENOM" id="CLU_006909_1_0_9"/>
<evidence type="ECO:0000256" key="1">
    <source>
        <dbReference type="ARBA" id="ARBA00023002"/>
    </source>
</evidence>
<proteinExistence type="predicted"/>
<name>R9UQB1_9BACL</name>
<dbReference type="SUPFAM" id="SSF51905">
    <property type="entry name" value="FAD/NAD(P)-binding domain"/>
    <property type="match status" value="2"/>
</dbReference>
<dbReference type="PANTHER" id="PTHR43539:SF78">
    <property type="entry name" value="FLAVIN-CONTAINING MONOOXYGENASE"/>
    <property type="match status" value="1"/>
</dbReference>
<dbReference type="Proteomes" id="UP000007392">
    <property type="component" value="Chromosome"/>
</dbReference>
<dbReference type="EMBL" id="CP003422">
    <property type="protein sequence ID" value="AGN70845.1"/>
    <property type="molecule type" value="Genomic_DNA"/>
</dbReference>
<dbReference type="InterPro" id="IPR050982">
    <property type="entry name" value="Auxin_biosynth/cation_transpt"/>
</dbReference>
<dbReference type="OrthoDB" id="9778740at2"/>
<reference evidence="2 3" key="1">
    <citation type="submission" date="2013-06" db="EMBL/GenBank/DDBJ databases">
        <title>Complete genome sequence of Paenibacillus mucilaginosus K02.</title>
        <authorList>
            <person name="Xiao B."/>
            <person name="Sun L."/>
            <person name="Xiao L."/>
            <person name="Lian B."/>
        </authorList>
    </citation>
    <scope>NUCLEOTIDE SEQUENCE [LARGE SCALE GENOMIC DNA]</scope>
    <source>
        <strain evidence="2 3">K02</strain>
    </source>
</reference>
<dbReference type="RefSeq" id="WP_016363067.1">
    <property type="nucleotide sequence ID" value="NC_017672.3"/>
</dbReference>
<dbReference type="InterPro" id="IPR036188">
    <property type="entry name" value="FAD/NAD-bd_sf"/>
</dbReference>
<keyword evidence="1" id="KW-0560">Oxidoreductase</keyword>
<gene>
    <name evidence="2" type="ORF">B2K_40530</name>
</gene>
<evidence type="ECO:0000313" key="3">
    <source>
        <dbReference type="Proteomes" id="UP000007392"/>
    </source>
</evidence>
<dbReference type="KEGG" id="pmw:B2K_40530"/>
<dbReference type="PRINTS" id="PR00469">
    <property type="entry name" value="PNDRDTASEII"/>
</dbReference>
<protein>
    <recommendedName>
        <fullName evidence="4">Oxidoreductase</fullName>
    </recommendedName>
</protein>
<evidence type="ECO:0008006" key="4">
    <source>
        <dbReference type="Google" id="ProtNLM"/>
    </source>
</evidence>
<organism evidence="2 3">
    <name type="scientific">Paenibacillus mucilaginosus K02</name>
    <dbReference type="NCBI Taxonomy" id="997761"/>
    <lineage>
        <taxon>Bacteria</taxon>
        <taxon>Bacillati</taxon>
        <taxon>Bacillota</taxon>
        <taxon>Bacilli</taxon>
        <taxon>Bacillales</taxon>
        <taxon>Paenibacillaceae</taxon>
        <taxon>Paenibacillus</taxon>
    </lineage>
</organism>
<dbReference type="GO" id="GO:0004497">
    <property type="term" value="F:monooxygenase activity"/>
    <property type="evidence" value="ECO:0007669"/>
    <property type="project" value="TreeGrafter"/>
</dbReference>
<dbReference type="Pfam" id="PF13738">
    <property type="entry name" value="Pyr_redox_3"/>
    <property type="match status" value="1"/>
</dbReference>
<dbReference type="GO" id="GO:0050660">
    <property type="term" value="F:flavin adenine dinucleotide binding"/>
    <property type="evidence" value="ECO:0007669"/>
    <property type="project" value="TreeGrafter"/>
</dbReference>
<accession>R9UQB1</accession>
<dbReference type="PANTHER" id="PTHR43539">
    <property type="entry name" value="FLAVIN-BINDING MONOOXYGENASE-LIKE PROTEIN (AFU_ORTHOLOGUE AFUA_4G09220)"/>
    <property type="match status" value="1"/>
</dbReference>
<dbReference type="PRINTS" id="PR00368">
    <property type="entry name" value="FADPNR"/>
</dbReference>
<sequence>MSWDAEVLIIGGGQAGLAFAQALAERGREALILDAGAEPGASWRSRYDSLRLFTPRRLSGLPGLALPGDPEGFPGKDELADYLLRYARHCGLSVRSGTRVGKLKRRGAGFAAVTAAGSVYTARAVIAAGGAFGQPRVPGFASALAPRIAQLHSAAYRRPDQLPPGPVLVVGCGNSGAQIAAELAADRPVLLASRRPVRLLPLTMLGRSTFGWMNTLGLFAAPRNSVVGRAMRRRPDPIFGLELRELIGTGRIRWKPEVTGAEGERVRFADGSEEQPAAVIWATGFRPDLGWIDVEGAADELGLPRHHRGVSPVAGLYFAGLPWQHTRSSALICGAGRDAAYAAEHIAAYLQDHRPI</sequence>